<evidence type="ECO:0000313" key="4">
    <source>
        <dbReference type="EMBL" id="CCC41182.1"/>
    </source>
</evidence>
<dbReference type="RefSeq" id="WP_014556614.1">
    <property type="nucleotide sequence ID" value="NC_017459.1"/>
</dbReference>
<evidence type="ECO:0000259" key="3">
    <source>
        <dbReference type="Pfam" id="PF00884"/>
    </source>
</evidence>
<comment type="similarity">
    <text evidence="1">Belongs to the sulfatase family.</text>
</comment>
<dbReference type="GeneID" id="12448232"/>
<dbReference type="AlphaFoldDB" id="G0LM62"/>
<evidence type="ECO:0000313" key="5">
    <source>
        <dbReference type="Proteomes" id="UP000007954"/>
    </source>
</evidence>
<dbReference type="PANTHER" id="PTHR42693:SF33">
    <property type="entry name" value="ARYLSULFATASE"/>
    <property type="match status" value="1"/>
</dbReference>
<dbReference type="Gene3D" id="3.40.720.10">
    <property type="entry name" value="Alkaline Phosphatase, subunit A"/>
    <property type="match status" value="1"/>
</dbReference>
<dbReference type="HOGENOM" id="CLU_006332_14_1_2"/>
<protein>
    <submittedName>
        <fullName evidence="4">AlkP-core domain protein</fullName>
    </submittedName>
</protein>
<dbReference type="InterPro" id="IPR050738">
    <property type="entry name" value="Sulfatase"/>
</dbReference>
<sequence length="452" mass="51476">MNILYITVDALRADHVTPSLMPATSEFINQGVEYVRCYANGPGTPWSFPALLGGRYSASTEGFGIPCANDPRPTLAEVLQKKGYVTAGFTDNRFASSEYNYDRGMDSMFDAGATSSDKQLKQIVRERLDHDGILYQSLLKGYHLTDDIIVNLRGRETRFVRAESLISQLKQWIQDQSTEWFAWLHPMDTHAPYEAPDTYQVQYLDEPISRRHSQKIAQKAVHHPEDLNESEWKMQQRLYKSECAYLDDKLGDLFTYICQKVDDNTLIIFTADHGEMHGEHGLGGHPQRFWEEVIHVPCAISAPDNKDAKITDQISLVDLPPTILALAGIDTPTEWVGKNIYPSANVVNPEREFVFIDVGAELNRNLVAVRRADNWKLLRHHEDGELLLDLDSNPIEDPSKDKQENESDVYQSLTNAVDAHLDAMDKDRNKKREAVEDEEMIEEHLKELGYLE</sequence>
<organism evidence="4 5">
    <name type="scientific">Haloquadratum walsbyi (strain DSM 16854 / JCM 12705 / C23)</name>
    <dbReference type="NCBI Taxonomy" id="768065"/>
    <lineage>
        <taxon>Archaea</taxon>
        <taxon>Methanobacteriati</taxon>
        <taxon>Methanobacteriota</taxon>
        <taxon>Stenosarchaea group</taxon>
        <taxon>Halobacteria</taxon>
        <taxon>Halobacteriales</taxon>
        <taxon>Haloferacaceae</taxon>
        <taxon>Haloquadratum</taxon>
    </lineage>
</organism>
<proteinExistence type="inferred from homology"/>
<feature type="domain" description="Sulfatase N-terminal" evidence="3">
    <location>
        <begin position="2"/>
        <end position="329"/>
    </location>
</feature>
<reference evidence="4 5" key="1">
    <citation type="journal article" date="2011" name="PLoS ONE">
        <title>Haloquadratum walsbyi: limited diversity in a global pond.</title>
        <authorList>
            <person name="Dyall-Smith M."/>
            <person name="Pfeiffer F."/>
            <person name="Klee K."/>
            <person name="Palm P."/>
            <person name="Gross K."/>
            <person name="Schuster S.C."/>
            <person name="Rampp M."/>
            <person name="Oesterhelt D."/>
        </authorList>
    </citation>
    <scope>NUCLEOTIDE SEQUENCE [LARGE SCALE GENOMIC DNA]</scope>
    <source>
        <strain evidence="5">DSM 16854 / JCM 12705 / C23</strain>
    </source>
</reference>
<dbReference type="InterPro" id="IPR017850">
    <property type="entry name" value="Alkaline_phosphatase_core_sf"/>
</dbReference>
<dbReference type="InterPro" id="IPR000917">
    <property type="entry name" value="Sulfatase_N"/>
</dbReference>
<evidence type="ECO:0000256" key="2">
    <source>
        <dbReference type="SAM" id="MobiDB-lite"/>
    </source>
</evidence>
<dbReference type="OrthoDB" id="3164at2157"/>
<dbReference type="Proteomes" id="UP000007954">
    <property type="component" value="Chromosome"/>
</dbReference>
<name>G0LM62_HALWC</name>
<feature type="region of interest" description="Disordered" evidence="2">
    <location>
        <begin position="389"/>
        <end position="409"/>
    </location>
</feature>
<dbReference type="GO" id="GO:0004065">
    <property type="term" value="F:arylsulfatase activity"/>
    <property type="evidence" value="ECO:0007669"/>
    <property type="project" value="TreeGrafter"/>
</dbReference>
<dbReference type="EMBL" id="FR746099">
    <property type="protein sequence ID" value="CCC41182.1"/>
    <property type="molecule type" value="Genomic_DNA"/>
</dbReference>
<evidence type="ECO:0000256" key="1">
    <source>
        <dbReference type="ARBA" id="ARBA00008779"/>
    </source>
</evidence>
<dbReference type="CDD" id="cd16148">
    <property type="entry name" value="sulfatase_like"/>
    <property type="match status" value="1"/>
</dbReference>
<accession>G0LM62</accession>
<gene>
    <name evidence="4" type="ordered locus">Hqrw_3419</name>
</gene>
<dbReference type="SUPFAM" id="SSF53649">
    <property type="entry name" value="Alkaline phosphatase-like"/>
    <property type="match status" value="1"/>
</dbReference>
<dbReference type="Pfam" id="PF00884">
    <property type="entry name" value="Sulfatase"/>
    <property type="match status" value="1"/>
</dbReference>
<dbReference type="KEGG" id="hwc:Hqrw_3419"/>
<dbReference type="PANTHER" id="PTHR42693">
    <property type="entry name" value="ARYLSULFATASE FAMILY MEMBER"/>
    <property type="match status" value="1"/>
</dbReference>